<feature type="short sequence motif" description="GXSXG" evidence="4">
    <location>
        <begin position="40"/>
        <end position="44"/>
    </location>
</feature>
<sequence>MKEKSINLALQGGGSHGAFAWGVLDRLLQENWLNIAAISGTSAGALNGAALKAGLSRYKAARGRQAARENLDALWTNVGQVSDNRVVQWMHSLLPVPPSLGRLTEMFSPAAWLDNFTRIFSPYDYGPFYVNPLKSVLRDLPYPDFNNEIGPSLFVSATNVRTGRIRIFTGQAATPDAVMASACLPNLFRAVEIYDPDTDRVESFWDGGFTGNPALFPLYKPEFPRDIVIVNINPLIRDGLPKTPGEISDRVNEVSFNSSLMAELRSINFVKRLFAEERLHNRTMKNPLIHMILDDTLMNDLTARSKVLPGPGLLHRMKTAGQVSADAFIEKHADALNEKDTVDLAALFTGAGIIDRVDV</sequence>
<keyword evidence="3 4" id="KW-0443">Lipid metabolism</keyword>
<evidence type="ECO:0000313" key="6">
    <source>
        <dbReference type="EMBL" id="MBC9245534.1"/>
    </source>
</evidence>
<dbReference type="PROSITE" id="PS51635">
    <property type="entry name" value="PNPLA"/>
    <property type="match status" value="1"/>
</dbReference>
<evidence type="ECO:0000256" key="3">
    <source>
        <dbReference type="ARBA" id="ARBA00023098"/>
    </source>
</evidence>
<protein>
    <submittedName>
        <fullName evidence="6">Patatin-like phospholipase family protein</fullName>
    </submittedName>
</protein>
<proteinExistence type="predicted"/>
<dbReference type="Pfam" id="PF01734">
    <property type="entry name" value="Patatin"/>
    <property type="match status" value="1"/>
</dbReference>
<accession>A0A926GDT2</accession>
<reference evidence="6" key="1">
    <citation type="submission" date="2020-08" db="EMBL/GenBank/DDBJ databases">
        <title>Paracoccus amoyensis sp. nov., isolated from the surface seawater at coast of Xiamen, Fujian.</title>
        <authorList>
            <person name="Lyu L."/>
        </authorList>
    </citation>
    <scope>NUCLEOTIDE SEQUENCE</scope>
    <source>
        <strain evidence="6">11-3</strain>
    </source>
</reference>
<name>A0A926GDT2_9RHOB</name>
<evidence type="ECO:0000256" key="2">
    <source>
        <dbReference type="ARBA" id="ARBA00022963"/>
    </source>
</evidence>
<dbReference type="PANTHER" id="PTHR14226:SF78">
    <property type="entry name" value="SLR0060 PROTEIN"/>
    <property type="match status" value="1"/>
</dbReference>
<dbReference type="GO" id="GO:0016042">
    <property type="term" value="P:lipid catabolic process"/>
    <property type="evidence" value="ECO:0007669"/>
    <property type="project" value="UniProtKB-UniRule"/>
</dbReference>
<feature type="short sequence motif" description="DGA/G" evidence="4">
    <location>
        <begin position="206"/>
        <end position="208"/>
    </location>
</feature>
<evidence type="ECO:0000259" key="5">
    <source>
        <dbReference type="PROSITE" id="PS51635"/>
    </source>
</evidence>
<dbReference type="InterPro" id="IPR050301">
    <property type="entry name" value="NTE"/>
</dbReference>
<feature type="short sequence motif" description="GXGXXG" evidence="4">
    <location>
        <begin position="12"/>
        <end position="17"/>
    </location>
</feature>
<dbReference type="Proteomes" id="UP000608594">
    <property type="component" value="Unassembled WGS sequence"/>
</dbReference>
<organism evidence="6 7">
    <name type="scientific">Paracoccus amoyensis</name>
    <dbReference type="NCBI Taxonomy" id="2760093"/>
    <lineage>
        <taxon>Bacteria</taxon>
        <taxon>Pseudomonadati</taxon>
        <taxon>Pseudomonadota</taxon>
        <taxon>Alphaproteobacteria</taxon>
        <taxon>Rhodobacterales</taxon>
        <taxon>Paracoccaceae</taxon>
        <taxon>Paracoccus</taxon>
    </lineage>
</organism>
<dbReference type="GO" id="GO:0016787">
    <property type="term" value="F:hydrolase activity"/>
    <property type="evidence" value="ECO:0007669"/>
    <property type="project" value="UniProtKB-UniRule"/>
</dbReference>
<dbReference type="RefSeq" id="WP_187791947.1">
    <property type="nucleotide sequence ID" value="NZ_JACOQL010000001.1"/>
</dbReference>
<feature type="active site" description="Nucleophile" evidence="4">
    <location>
        <position position="42"/>
    </location>
</feature>
<dbReference type="InterPro" id="IPR016035">
    <property type="entry name" value="Acyl_Trfase/lysoPLipase"/>
</dbReference>
<gene>
    <name evidence="6" type="ORF">H4P12_02130</name>
</gene>
<evidence type="ECO:0000313" key="7">
    <source>
        <dbReference type="Proteomes" id="UP000608594"/>
    </source>
</evidence>
<keyword evidence="7" id="KW-1185">Reference proteome</keyword>
<feature type="domain" description="PNPLA" evidence="5">
    <location>
        <begin position="8"/>
        <end position="219"/>
    </location>
</feature>
<dbReference type="InterPro" id="IPR002641">
    <property type="entry name" value="PNPLA_dom"/>
</dbReference>
<dbReference type="AlphaFoldDB" id="A0A926GDT2"/>
<evidence type="ECO:0000256" key="1">
    <source>
        <dbReference type="ARBA" id="ARBA00022801"/>
    </source>
</evidence>
<dbReference type="PANTHER" id="PTHR14226">
    <property type="entry name" value="NEUROPATHY TARGET ESTERASE/SWISS CHEESE D.MELANOGASTER"/>
    <property type="match status" value="1"/>
</dbReference>
<keyword evidence="2 4" id="KW-0442">Lipid degradation</keyword>
<dbReference type="Gene3D" id="3.40.1090.10">
    <property type="entry name" value="Cytosolic phospholipase A2 catalytic domain"/>
    <property type="match status" value="2"/>
</dbReference>
<feature type="active site" description="Proton acceptor" evidence="4">
    <location>
        <position position="206"/>
    </location>
</feature>
<dbReference type="EMBL" id="JACOQL010000001">
    <property type="protein sequence ID" value="MBC9245534.1"/>
    <property type="molecule type" value="Genomic_DNA"/>
</dbReference>
<comment type="caution">
    <text evidence="6">The sequence shown here is derived from an EMBL/GenBank/DDBJ whole genome shotgun (WGS) entry which is preliminary data.</text>
</comment>
<evidence type="ECO:0000256" key="4">
    <source>
        <dbReference type="PROSITE-ProRule" id="PRU01161"/>
    </source>
</evidence>
<dbReference type="SUPFAM" id="SSF52151">
    <property type="entry name" value="FabD/lysophospholipase-like"/>
    <property type="match status" value="1"/>
</dbReference>
<keyword evidence="1 4" id="KW-0378">Hydrolase</keyword>